<evidence type="ECO:0000313" key="3">
    <source>
        <dbReference type="Proteomes" id="UP001160148"/>
    </source>
</evidence>
<dbReference type="AlphaFoldDB" id="A0AAV0Y662"/>
<sequence length="149" mass="15846">MKPNSDEQQETVMDAENNGDHNGSNQAGRDNSSWLDQLRTCSLEFIRSNPGLSHMYDRGFAAGFYGRNQMQLEALMSGESAASVMSEAGVTSADAELGSPLEAVGADSWATAVAMDNAIESALKIALEVSANSSMVVSRLARDISQVEP</sequence>
<organism evidence="2 3">
    <name type="scientific">Macrosiphum euphorbiae</name>
    <name type="common">potato aphid</name>
    <dbReference type="NCBI Taxonomy" id="13131"/>
    <lineage>
        <taxon>Eukaryota</taxon>
        <taxon>Metazoa</taxon>
        <taxon>Ecdysozoa</taxon>
        <taxon>Arthropoda</taxon>
        <taxon>Hexapoda</taxon>
        <taxon>Insecta</taxon>
        <taxon>Pterygota</taxon>
        <taxon>Neoptera</taxon>
        <taxon>Paraneoptera</taxon>
        <taxon>Hemiptera</taxon>
        <taxon>Sternorrhyncha</taxon>
        <taxon>Aphidomorpha</taxon>
        <taxon>Aphidoidea</taxon>
        <taxon>Aphididae</taxon>
        <taxon>Macrosiphini</taxon>
        <taxon>Macrosiphum</taxon>
    </lineage>
</organism>
<dbReference type="EMBL" id="CARXXK010001473">
    <property type="protein sequence ID" value="CAI6376395.1"/>
    <property type="molecule type" value="Genomic_DNA"/>
</dbReference>
<protein>
    <submittedName>
        <fullName evidence="2">Uncharacterized protein</fullName>
    </submittedName>
</protein>
<feature type="compositionally biased region" description="Polar residues" evidence="1">
    <location>
        <begin position="20"/>
        <end position="32"/>
    </location>
</feature>
<dbReference type="Proteomes" id="UP001160148">
    <property type="component" value="Unassembled WGS sequence"/>
</dbReference>
<evidence type="ECO:0000256" key="1">
    <source>
        <dbReference type="SAM" id="MobiDB-lite"/>
    </source>
</evidence>
<comment type="caution">
    <text evidence="2">The sequence shown here is derived from an EMBL/GenBank/DDBJ whole genome shotgun (WGS) entry which is preliminary data.</text>
</comment>
<name>A0AAV0Y662_9HEMI</name>
<accession>A0AAV0Y662</accession>
<evidence type="ECO:0000313" key="2">
    <source>
        <dbReference type="EMBL" id="CAI6376395.1"/>
    </source>
</evidence>
<proteinExistence type="predicted"/>
<feature type="region of interest" description="Disordered" evidence="1">
    <location>
        <begin position="1"/>
        <end position="32"/>
    </location>
</feature>
<reference evidence="2 3" key="1">
    <citation type="submission" date="2023-01" db="EMBL/GenBank/DDBJ databases">
        <authorList>
            <person name="Whitehead M."/>
        </authorList>
    </citation>
    <scope>NUCLEOTIDE SEQUENCE [LARGE SCALE GENOMIC DNA]</scope>
</reference>
<gene>
    <name evidence="2" type="ORF">MEUPH1_LOCUS29767</name>
</gene>
<keyword evidence="3" id="KW-1185">Reference proteome</keyword>